<feature type="repeat" description="RCC1" evidence="6">
    <location>
        <begin position="116"/>
        <end position="167"/>
    </location>
</feature>
<dbReference type="PROSITE" id="PS00626">
    <property type="entry name" value="RCC1_2"/>
    <property type="match status" value="1"/>
</dbReference>
<dbReference type="SUPFAM" id="SSF57903">
    <property type="entry name" value="FYVE/PHD zinc finger"/>
    <property type="match status" value="1"/>
</dbReference>
<dbReference type="SMART" id="SM00249">
    <property type="entry name" value="PHD"/>
    <property type="match status" value="1"/>
</dbReference>
<gene>
    <name evidence="9" type="ORF">J3Q64DRAFT_1847991</name>
</gene>
<dbReference type="InterPro" id="IPR013083">
    <property type="entry name" value="Znf_RING/FYVE/PHD"/>
</dbReference>
<evidence type="ECO:0000259" key="8">
    <source>
        <dbReference type="PROSITE" id="PS50016"/>
    </source>
</evidence>
<dbReference type="PROSITE" id="PS50016">
    <property type="entry name" value="ZF_PHD_2"/>
    <property type="match status" value="1"/>
</dbReference>
<dbReference type="Pfam" id="PF00628">
    <property type="entry name" value="PHD"/>
    <property type="match status" value="1"/>
</dbReference>
<evidence type="ECO:0000256" key="2">
    <source>
        <dbReference type="ARBA" id="ARBA00022737"/>
    </source>
</evidence>
<dbReference type="InterPro" id="IPR019787">
    <property type="entry name" value="Znf_PHD-finger"/>
</dbReference>
<evidence type="ECO:0000313" key="10">
    <source>
        <dbReference type="Proteomes" id="UP001448207"/>
    </source>
</evidence>
<keyword evidence="2" id="KW-0677">Repeat</keyword>
<evidence type="ECO:0000256" key="3">
    <source>
        <dbReference type="ARBA" id="ARBA00022771"/>
    </source>
</evidence>
<feature type="repeat" description="RCC1" evidence="6">
    <location>
        <begin position="321"/>
        <end position="375"/>
    </location>
</feature>
<organism evidence="9 10">
    <name type="scientific">Phycomyces blakesleeanus</name>
    <dbReference type="NCBI Taxonomy" id="4837"/>
    <lineage>
        <taxon>Eukaryota</taxon>
        <taxon>Fungi</taxon>
        <taxon>Fungi incertae sedis</taxon>
        <taxon>Mucoromycota</taxon>
        <taxon>Mucoromycotina</taxon>
        <taxon>Mucoromycetes</taxon>
        <taxon>Mucorales</taxon>
        <taxon>Phycomycetaceae</taxon>
        <taxon>Phycomyces</taxon>
    </lineage>
</organism>
<feature type="repeat" description="RCC1" evidence="6">
    <location>
        <begin position="168"/>
        <end position="231"/>
    </location>
</feature>
<proteinExistence type="predicted"/>
<evidence type="ECO:0000256" key="6">
    <source>
        <dbReference type="PROSITE-ProRule" id="PRU00235"/>
    </source>
</evidence>
<evidence type="ECO:0000313" key="9">
    <source>
        <dbReference type="EMBL" id="KAL0087877.1"/>
    </source>
</evidence>
<keyword evidence="3 5" id="KW-0863">Zinc-finger</keyword>
<keyword evidence="1" id="KW-0479">Metal-binding</keyword>
<dbReference type="PROSITE" id="PS50012">
    <property type="entry name" value="RCC1_3"/>
    <property type="match status" value="5"/>
</dbReference>
<protein>
    <submittedName>
        <fullName evidence="9">Regulator of chromosome condensation 1/beta-lactamase-inhibitor protein II</fullName>
    </submittedName>
</protein>
<dbReference type="CDD" id="cd15545">
    <property type="entry name" value="PHD_BAZ2A_like"/>
    <property type="match status" value="1"/>
</dbReference>
<evidence type="ECO:0000256" key="5">
    <source>
        <dbReference type="PROSITE-ProRule" id="PRU00146"/>
    </source>
</evidence>
<evidence type="ECO:0000256" key="4">
    <source>
        <dbReference type="ARBA" id="ARBA00022833"/>
    </source>
</evidence>
<feature type="repeat" description="RCC1" evidence="6">
    <location>
        <begin position="72"/>
        <end position="115"/>
    </location>
</feature>
<dbReference type="InterPro" id="IPR019786">
    <property type="entry name" value="Zinc_finger_PHD-type_CS"/>
</dbReference>
<feature type="repeat" description="RCC1" evidence="6">
    <location>
        <begin position="232"/>
        <end position="319"/>
    </location>
</feature>
<dbReference type="Gene3D" id="2.130.10.30">
    <property type="entry name" value="Regulator of chromosome condensation 1/beta-lactamase-inhibitor protein II"/>
    <property type="match status" value="3"/>
</dbReference>
<dbReference type="Gene3D" id="3.30.40.10">
    <property type="entry name" value="Zinc/RING finger domain, C3HC4 (zinc finger)"/>
    <property type="match status" value="1"/>
</dbReference>
<dbReference type="SUPFAM" id="SSF50985">
    <property type="entry name" value="RCC1/BLIP-II"/>
    <property type="match status" value="1"/>
</dbReference>
<dbReference type="InterPro" id="IPR000408">
    <property type="entry name" value="Reg_chr_condens"/>
</dbReference>
<dbReference type="EMBL" id="JBCLYO010000006">
    <property type="protein sequence ID" value="KAL0087877.1"/>
    <property type="molecule type" value="Genomic_DNA"/>
</dbReference>
<evidence type="ECO:0000256" key="7">
    <source>
        <dbReference type="SAM" id="MobiDB-lite"/>
    </source>
</evidence>
<comment type="caution">
    <text evidence="9">The sequence shown here is derived from an EMBL/GenBank/DDBJ whole genome shotgun (WGS) entry which is preliminary data.</text>
</comment>
<dbReference type="InterPro" id="IPR001965">
    <property type="entry name" value="Znf_PHD"/>
</dbReference>
<dbReference type="PRINTS" id="PR00633">
    <property type="entry name" value="RCCNDNSATION"/>
</dbReference>
<dbReference type="PANTHER" id="PTHR46207:SF1">
    <property type="entry name" value="PROTEIN RCC2"/>
    <property type="match status" value="1"/>
</dbReference>
<dbReference type="Proteomes" id="UP001448207">
    <property type="component" value="Unassembled WGS sequence"/>
</dbReference>
<evidence type="ECO:0000256" key="1">
    <source>
        <dbReference type="ARBA" id="ARBA00022723"/>
    </source>
</evidence>
<feature type="domain" description="PHD-type" evidence="8">
    <location>
        <begin position="393"/>
        <end position="443"/>
    </location>
</feature>
<name>A0ABR3B3A6_PHYBL</name>
<dbReference type="InterPro" id="IPR058923">
    <property type="entry name" value="RCC1-like_dom"/>
</dbReference>
<dbReference type="InterPro" id="IPR009091">
    <property type="entry name" value="RCC1/BLIP-II"/>
</dbReference>
<dbReference type="InterPro" id="IPR011011">
    <property type="entry name" value="Znf_FYVE_PHD"/>
</dbReference>
<dbReference type="Pfam" id="PF25390">
    <property type="entry name" value="WD40_RLD"/>
    <property type="match status" value="1"/>
</dbReference>
<dbReference type="InterPro" id="IPR028641">
    <property type="entry name" value="RCC2"/>
</dbReference>
<keyword evidence="4" id="KW-0862">Zinc</keyword>
<dbReference type="PROSITE" id="PS01359">
    <property type="entry name" value="ZF_PHD_1"/>
    <property type="match status" value="1"/>
</dbReference>
<feature type="region of interest" description="Disordered" evidence="7">
    <location>
        <begin position="442"/>
        <end position="477"/>
    </location>
</feature>
<reference evidence="9 10" key="1">
    <citation type="submission" date="2024-04" db="EMBL/GenBank/DDBJ databases">
        <title>Symmetric and asymmetric DNA N6-adenine methylation regulates different biological responses in Mucorales.</title>
        <authorList>
            <consortium name="Lawrence Berkeley National Laboratory"/>
            <person name="Lax C."/>
            <person name="Mondo S.J."/>
            <person name="Osorio-Concepcion M."/>
            <person name="Muszewska A."/>
            <person name="Corrochano-Luque M."/>
            <person name="Gutierrez G."/>
            <person name="Riley R."/>
            <person name="Lipzen A."/>
            <person name="Guo J."/>
            <person name="Hundley H."/>
            <person name="Amirebrahimi M."/>
            <person name="Ng V."/>
            <person name="Lorenzo-Gutierrez D."/>
            <person name="Binder U."/>
            <person name="Yang J."/>
            <person name="Song Y."/>
            <person name="Canovas D."/>
            <person name="Navarro E."/>
            <person name="Freitag M."/>
            <person name="Gabaldon T."/>
            <person name="Grigoriev I.V."/>
            <person name="Corrochano L.M."/>
            <person name="Nicolas F.E."/>
            <person name="Garre V."/>
        </authorList>
    </citation>
    <scope>NUCLEOTIDE SEQUENCE [LARGE SCALE GENOMIC DNA]</scope>
    <source>
        <strain evidence="9 10">L51</strain>
    </source>
</reference>
<dbReference type="PANTHER" id="PTHR46207">
    <property type="entry name" value="PROTEIN RCC2"/>
    <property type="match status" value="1"/>
</dbReference>
<keyword evidence="10" id="KW-1185">Reference proteome</keyword>
<accession>A0ABR3B3A6</accession>
<sequence>MTSVNEDIQWGKVLICGNTSWDNIKRKTKTDSGEEIPKLLGPNLVRELIDIKVTQAITGPNACHSVIISQDGETWVFGRNEKGQLGLGDILAQDYPINFITAAVGRNHTMLVAESGNVYAAGDNKCGQLGVPEFKNYTNFLKVPGLGKEKVIQAACGAEFTLLLTESGLVYSFGSQEYGQLGNGVTGEYLKSAGRLMSQPQPYPSPIQHIKKIKVVSIASGTNHSLALDDEGFVYSWGFGGYGRLGHSEQKDLYVPTAISAFAGHDGVKQLLLWGKWKNTGDGSSGQPWMHPRYLHDLNGWDIHDISAGNQSLFAVARKEKTTIAWGQVQNAELGFGEDGGPLSSTKPQKVEPLEGVETISVSAGVGHTLFLVKPDDKIVPELPKWPAGPEVDENCMHCHKQDNEEKLLLCDKCDASVHTYCAVPPLDEIPEGEWYCDVCHPPSKDAGNKKGARNKRKGGQDNEETSEKNNKKKRGN</sequence>
<dbReference type="Pfam" id="PF00415">
    <property type="entry name" value="RCC1"/>
    <property type="match status" value="1"/>
</dbReference>